<evidence type="ECO:0000259" key="7">
    <source>
        <dbReference type="PROSITE" id="PS51900"/>
    </source>
</evidence>
<dbReference type="Gene3D" id="1.10.443.10">
    <property type="entry name" value="Intergrase catalytic core"/>
    <property type="match status" value="1"/>
</dbReference>
<dbReference type="EMBL" id="WPIN01000011">
    <property type="protein sequence ID" value="MVM33436.1"/>
    <property type="molecule type" value="Genomic_DNA"/>
</dbReference>
<dbReference type="RefSeq" id="WP_157588154.1">
    <property type="nucleotide sequence ID" value="NZ_WPIN01000011.1"/>
</dbReference>
<evidence type="ECO:0000313" key="8">
    <source>
        <dbReference type="EMBL" id="MVM33436.1"/>
    </source>
</evidence>
<evidence type="ECO:0000256" key="4">
    <source>
        <dbReference type="ARBA" id="ARBA00023172"/>
    </source>
</evidence>
<dbReference type="InterPro" id="IPR011010">
    <property type="entry name" value="DNA_brk_join_enz"/>
</dbReference>
<evidence type="ECO:0000256" key="5">
    <source>
        <dbReference type="PROSITE-ProRule" id="PRU01248"/>
    </source>
</evidence>
<dbReference type="InterPro" id="IPR044068">
    <property type="entry name" value="CB"/>
</dbReference>
<sequence>MASAIKVVLRKKRNLDNTYPLALRITQDRKSTFFHLGFNLLESEWDASSQKVKKSHPNSTRLNNLILKKKAEVSDKLIDLQVQQKDVSVSAIRKQIKPKDGKSFFTLASQCIENMRNEGKYNRVKTDEARIKHFREFLDGADITFSEIDVPLLNRFRAYLKGTRQISERTVINHLIVIRTVYNQAIAGNMVDAKYYPFGKGKISIKFPDSIKIGLVPSEVKNLEQIDLSDNEYLNHARNIWLVSFYFAGMRISDVLRMKWSDFQDDRMHYTMGKNNKAGSLKTPEKVLAILKQYKKQPKKNDLIFPELKVLEDSEDTYHVQRKISYAVKRLNKALTIISERAGIAKPVTMHIARHTFGNISGDKIPVQMLQKLYRHSNITTTIGYQSNFINKTADDALDAVLGME</sequence>
<evidence type="ECO:0000256" key="3">
    <source>
        <dbReference type="ARBA" id="ARBA00023125"/>
    </source>
</evidence>
<dbReference type="Proteomes" id="UP000436006">
    <property type="component" value="Unassembled WGS sequence"/>
</dbReference>
<dbReference type="InterPro" id="IPR010998">
    <property type="entry name" value="Integrase_recombinase_N"/>
</dbReference>
<feature type="domain" description="Tyr recombinase" evidence="6">
    <location>
        <begin position="210"/>
        <end position="399"/>
    </location>
</feature>
<dbReference type="AlphaFoldDB" id="A0A7K1SIP3"/>
<accession>A0A7K1SIP3</accession>
<comment type="caution">
    <text evidence="8">The sequence shown here is derived from an EMBL/GenBank/DDBJ whole genome shotgun (WGS) entry which is preliminary data.</text>
</comment>
<comment type="similarity">
    <text evidence="1">Belongs to the 'phage' integrase family.</text>
</comment>
<dbReference type="Pfam" id="PF00589">
    <property type="entry name" value="Phage_integrase"/>
    <property type="match status" value="1"/>
</dbReference>
<dbReference type="Pfam" id="PF13102">
    <property type="entry name" value="Phage_int_SAM_5"/>
    <property type="match status" value="1"/>
</dbReference>
<dbReference type="InterPro" id="IPR002104">
    <property type="entry name" value="Integrase_catalytic"/>
</dbReference>
<keyword evidence="2" id="KW-0229">DNA integration</keyword>
<dbReference type="InterPro" id="IPR035386">
    <property type="entry name" value="Arm-DNA-bind_5"/>
</dbReference>
<dbReference type="Pfam" id="PF17293">
    <property type="entry name" value="Arm-DNA-bind_5"/>
    <property type="match status" value="1"/>
</dbReference>
<evidence type="ECO:0000256" key="1">
    <source>
        <dbReference type="ARBA" id="ARBA00008857"/>
    </source>
</evidence>
<organism evidence="8 9">
    <name type="scientific">Spirosoma arboris</name>
    <dbReference type="NCBI Taxonomy" id="2682092"/>
    <lineage>
        <taxon>Bacteria</taxon>
        <taxon>Pseudomonadati</taxon>
        <taxon>Bacteroidota</taxon>
        <taxon>Cytophagia</taxon>
        <taxon>Cytophagales</taxon>
        <taxon>Cytophagaceae</taxon>
        <taxon>Spirosoma</taxon>
    </lineage>
</organism>
<dbReference type="GO" id="GO:0006310">
    <property type="term" value="P:DNA recombination"/>
    <property type="evidence" value="ECO:0007669"/>
    <property type="project" value="UniProtKB-KW"/>
</dbReference>
<dbReference type="InterPro" id="IPR050090">
    <property type="entry name" value="Tyrosine_recombinase_XerCD"/>
</dbReference>
<evidence type="ECO:0000256" key="2">
    <source>
        <dbReference type="ARBA" id="ARBA00022908"/>
    </source>
</evidence>
<keyword evidence="3 5" id="KW-0238">DNA-binding</keyword>
<proteinExistence type="inferred from homology"/>
<dbReference type="InterPro" id="IPR025269">
    <property type="entry name" value="SAM-like_dom"/>
</dbReference>
<reference evidence="8 9" key="1">
    <citation type="submission" date="2019-12" db="EMBL/GenBank/DDBJ databases">
        <title>Spirosoma sp. HMF4905 genome sequencing and assembly.</title>
        <authorList>
            <person name="Kang H."/>
            <person name="Cha I."/>
            <person name="Kim H."/>
            <person name="Joh K."/>
        </authorList>
    </citation>
    <scope>NUCLEOTIDE SEQUENCE [LARGE SCALE GENOMIC DNA]</scope>
    <source>
        <strain evidence="8 9">HMF4905</strain>
    </source>
</reference>
<evidence type="ECO:0000313" key="9">
    <source>
        <dbReference type="Proteomes" id="UP000436006"/>
    </source>
</evidence>
<keyword evidence="4" id="KW-0233">DNA recombination</keyword>
<dbReference type="GO" id="GO:0015074">
    <property type="term" value="P:DNA integration"/>
    <property type="evidence" value="ECO:0007669"/>
    <property type="project" value="UniProtKB-KW"/>
</dbReference>
<dbReference type="PROSITE" id="PS51898">
    <property type="entry name" value="TYR_RECOMBINASE"/>
    <property type="match status" value="1"/>
</dbReference>
<feature type="domain" description="Core-binding (CB)" evidence="7">
    <location>
        <begin position="102"/>
        <end position="186"/>
    </location>
</feature>
<name>A0A7K1SIP3_9BACT</name>
<evidence type="ECO:0000259" key="6">
    <source>
        <dbReference type="PROSITE" id="PS51898"/>
    </source>
</evidence>
<gene>
    <name evidence="8" type="ORF">GO755_25595</name>
</gene>
<dbReference type="PANTHER" id="PTHR30349">
    <property type="entry name" value="PHAGE INTEGRASE-RELATED"/>
    <property type="match status" value="1"/>
</dbReference>
<dbReference type="Gene3D" id="1.10.150.130">
    <property type="match status" value="1"/>
</dbReference>
<dbReference type="PROSITE" id="PS51900">
    <property type="entry name" value="CB"/>
    <property type="match status" value="1"/>
</dbReference>
<dbReference type="InterPro" id="IPR013762">
    <property type="entry name" value="Integrase-like_cat_sf"/>
</dbReference>
<protein>
    <submittedName>
        <fullName evidence="8">Tyrosine-type recombinase/integrase</fullName>
    </submittedName>
</protein>
<dbReference type="GO" id="GO:0003677">
    <property type="term" value="F:DNA binding"/>
    <property type="evidence" value="ECO:0007669"/>
    <property type="project" value="UniProtKB-UniRule"/>
</dbReference>
<dbReference type="PANTHER" id="PTHR30349:SF64">
    <property type="entry name" value="PROPHAGE INTEGRASE INTD-RELATED"/>
    <property type="match status" value="1"/>
</dbReference>
<dbReference type="SUPFAM" id="SSF56349">
    <property type="entry name" value="DNA breaking-rejoining enzymes"/>
    <property type="match status" value="1"/>
</dbReference>
<keyword evidence="9" id="KW-1185">Reference proteome</keyword>